<dbReference type="EMBL" id="JANAWD010000032">
    <property type="protein sequence ID" value="KAJ3490170.1"/>
    <property type="molecule type" value="Genomic_DNA"/>
</dbReference>
<feature type="compositionally biased region" description="Pro residues" evidence="1">
    <location>
        <begin position="416"/>
        <end position="437"/>
    </location>
</feature>
<feature type="compositionally biased region" description="Polar residues" evidence="1">
    <location>
        <begin position="342"/>
        <end position="355"/>
    </location>
</feature>
<keyword evidence="2" id="KW-1133">Transmembrane helix</keyword>
<dbReference type="CDD" id="cd12087">
    <property type="entry name" value="TM_EGFR-like"/>
    <property type="match status" value="1"/>
</dbReference>
<feature type="compositionally biased region" description="Basic and acidic residues" evidence="1">
    <location>
        <begin position="277"/>
        <end position="287"/>
    </location>
</feature>
<reference evidence="3" key="1">
    <citation type="submission" date="2022-07" db="EMBL/GenBank/DDBJ databases">
        <title>Genome Sequence of Physisporinus lineatus.</title>
        <authorList>
            <person name="Buettner E."/>
        </authorList>
    </citation>
    <scope>NUCLEOTIDE SEQUENCE</scope>
    <source>
        <strain evidence="3">VT162</strain>
    </source>
</reference>
<keyword evidence="4" id="KW-1185">Reference proteome</keyword>
<comment type="caution">
    <text evidence="3">The sequence shown here is derived from an EMBL/GenBank/DDBJ whole genome shotgun (WGS) entry which is preliminary data.</text>
</comment>
<protein>
    <submittedName>
        <fullName evidence="3">Uncharacterized protein</fullName>
    </submittedName>
</protein>
<dbReference type="Proteomes" id="UP001212997">
    <property type="component" value="Unassembled WGS sequence"/>
</dbReference>
<sequence length="487" mass="51006">MESRVSNRVRMTGVALVVSISDRVNVAYSRPSPVSPYFLQIYTSTFIVPFTIPTGNTLQYDLPIPWEPGTQYQICMFDSNGATGGCQDTYTVYPSLSNGSASCTNVTYPETTLGIIANVEGGWSQYGWVPQCTDIQLKPTNGTPPYTYTIAPALHPPAVIKSNDMSAVNWTVSLSWGTPFFVSVVDANGVGWQNGPIHSGSGDPSCLSQTSEESAAKKTVSPAVAIGSGVGGLIVGAILGALIAFGFLWWRRRRSGRPDVVGKGSRIDVGGSPHRPIYHDLPSDNSRDGLMRDTGYHIEPFTGNEFGARGGAAGVPPQNRVGTSDDSDTVISGYGSRPPTGRSRSATGQGGSTRNASVTVPTIPPPPSSVISDPASPGGSRQSHGASHVYVVHHDGGRAPVTVYTADGTEVVELPPRYPADSGPPPQQAPQPEPAPPSEITSVSSGSGGDSNVGGQRSGVRPLPRPWEQSRQAGPTPSKGPQRTVAS</sequence>
<feature type="compositionally biased region" description="Polar residues" evidence="1">
    <location>
        <begin position="469"/>
        <end position="487"/>
    </location>
</feature>
<evidence type="ECO:0000313" key="3">
    <source>
        <dbReference type="EMBL" id="KAJ3490170.1"/>
    </source>
</evidence>
<proteinExistence type="predicted"/>
<feature type="region of interest" description="Disordered" evidence="1">
    <location>
        <begin position="301"/>
        <end position="385"/>
    </location>
</feature>
<dbReference type="AlphaFoldDB" id="A0AAD5YI85"/>
<feature type="region of interest" description="Disordered" evidence="1">
    <location>
        <begin position="413"/>
        <end position="487"/>
    </location>
</feature>
<evidence type="ECO:0000256" key="1">
    <source>
        <dbReference type="SAM" id="MobiDB-lite"/>
    </source>
</evidence>
<feature type="region of interest" description="Disordered" evidence="1">
    <location>
        <begin position="259"/>
        <end position="287"/>
    </location>
</feature>
<evidence type="ECO:0000256" key="2">
    <source>
        <dbReference type="SAM" id="Phobius"/>
    </source>
</evidence>
<keyword evidence="2" id="KW-0472">Membrane</keyword>
<gene>
    <name evidence="3" type="ORF">NLI96_g1613</name>
</gene>
<organism evidence="3 4">
    <name type="scientific">Meripilus lineatus</name>
    <dbReference type="NCBI Taxonomy" id="2056292"/>
    <lineage>
        <taxon>Eukaryota</taxon>
        <taxon>Fungi</taxon>
        <taxon>Dikarya</taxon>
        <taxon>Basidiomycota</taxon>
        <taxon>Agaricomycotina</taxon>
        <taxon>Agaricomycetes</taxon>
        <taxon>Polyporales</taxon>
        <taxon>Meripilaceae</taxon>
        <taxon>Meripilus</taxon>
    </lineage>
</organism>
<evidence type="ECO:0000313" key="4">
    <source>
        <dbReference type="Proteomes" id="UP001212997"/>
    </source>
</evidence>
<keyword evidence="2" id="KW-0812">Transmembrane</keyword>
<feature type="transmembrane region" description="Helical" evidence="2">
    <location>
        <begin position="224"/>
        <end position="250"/>
    </location>
</feature>
<accession>A0AAD5YI85</accession>
<name>A0AAD5YI85_9APHY</name>